<feature type="transmembrane region" description="Helical" evidence="1">
    <location>
        <begin position="6"/>
        <end position="24"/>
    </location>
</feature>
<evidence type="ECO:0000256" key="1">
    <source>
        <dbReference type="SAM" id="Phobius"/>
    </source>
</evidence>
<comment type="caution">
    <text evidence="2">The sequence shown here is derived from an EMBL/GenBank/DDBJ whole genome shotgun (WGS) entry which is preliminary data.</text>
</comment>
<feature type="transmembrane region" description="Helical" evidence="1">
    <location>
        <begin position="94"/>
        <end position="113"/>
    </location>
</feature>
<dbReference type="EMBL" id="BAABJQ010000001">
    <property type="protein sequence ID" value="GAA5178366.1"/>
    <property type="molecule type" value="Genomic_DNA"/>
</dbReference>
<feature type="transmembrane region" description="Helical" evidence="1">
    <location>
        <begin position="69"/>
        <end position="87"/>
    </location>
</feature>
<dbReference type="RefSeq" id="WP_345625649.1">
    <property type="nucleotide sequence ID" value="NZ_BAABJQ010000001.1"/>
</dbReference>
<reference evidence="3" key="1">
    <citation type="journal article" date="2019" name="Int. J. Syst. Evol. Microbiol.">
        <title>The Global Catalogue of Microorganisms (GCM) 10K type strain sequencing project: providing services to taxonomists for standard genome sequencing and annotation.</title>
        <authorList>
            <consortium name="The Broad Institute Genomics Platform"/>
            <consortium name="The Broad Institute Genome Sequencing Center for Infectious Disease"/>
            <person name="Wu L."/>
            <person name="Ma J."/>
        </authorList>
    </citation>
    <scope>NUCLEOTIDE SEQUENCE [LARGE SCALE GENOMIC DNA]</scope>
    <source>
        <strain evidence="3">JCM 18304</strain>
    </source>
</reference>
<keyword evidence="1" id="KW-0812">Transmembrane</keyword>
<proteinExistence type="predicted"/>
<protein>
    <recommendedName>
        <fullName evidence="4">Integral membrane protein</fullName>
    </recommendedName>
</protein>
<organism evidence="2 3">
    <name type="scientific">Rugosimonospora acidiphila</name>
    <dbReference type="NCBI Taxonomy" id="556531"/>
    <lineage>
        <taxon>Bacteria</taxon>
        <taxon>Bacillati</taxon>
        <taxon>Actinomycetota</taxon>
        <taxon>Actinomycetes</taxon>
        <taxon>Micromonosporales</taxon>
        <taxon>Micromonosporaceae</taxon>
        <taxon>Rugosimonospora</taxon>
    </lineage>
</organism>
<gene>
    <name evidence="2" type="ORF">GCM10023322_05390</name>
</gene>
<accession>A0ABP9RK31</accession>
<evidence type="ECO:0000313" key="3">
    <source>
        <dbReference type="Proteomes" id="UP001501570"/>
    </source>
</evidence>
<keyword evidence="1" id="KW-0472">Membrane</keyword>
<evidence type="ECO:0008006" key="4">
    <source>
        <dbReference type="Google" id="ProtNLM"/>
    </source>
</evidence>
<name>A0ABP9RK31_9ACTN</name>
<keyword evidence="1" id="KW-1133">Transmembrane helix</keyword>
<dbReference type="Proteomes" id="UP001501570">
    <property type="component" value="Unassembled WGS sequence"/>
</dbReference>
<keyword evidence="3" id="KW-1185">Reference proteome</keyword>
<evidence type="ECO:0000313" key="2">
    <source>
        <dbReference type="EMBL" id="GAA5178366.1"/>
    </source>
</evidence>
<sequence>MTPHGVGTAVIITSLLAAAWCLVTTLRKRPIGIGELVAMGVAQALVITQIVISVVHLVQGQRPHELATFIGYLVAIFVILPVAGVLAKMEPTRWGSLIATVGGLVVAVLIVRLNQIWTGVG</sequence>
<feature type="transmembrane region" description="Helical" evidence="1">
    <location>
        <begin position="36"/>
        <end position="57"/>
    </location>
</feature>